<evidence type="ECO:0000256" key="9">
    <source>
        <dbReference type="ARBA" id="ARBA00023136"/>
    </source>
</evidence>
<dbReference type="GeneID" id="75169097"/>
<accession>A0A0L7U5H4</accession>
<keyword evidence="8" id="KW-0653">Protein transport</keyword>
<keyword evidence="4" id="KW-0813">Transport</keyword>
<dbReference type="EMBL" id="JABCMA010000001">
    <property type="protein sequence ID" value="NMR72372.1"/>
    <property type="molecule type" value="Genomic_DNA"/>
</dbReference>
<keyword evidence="6" id="KW-0997">Cell inner membrane</keyword>
<dbReference type="InterPro" id="IPR022792">
    <property type="entry name" value="T2SS_protein-GspN"/>
</dbReference>
<dbReference type="GO" id="GO:0005886">
    <property type="term" value="C:plasma membrane"/>
    <property type="evidence" value="ECO:0007669"/>
    <property type="project" value="UniProtKB-SubCell"/>
</dbReference>
<dbReference type="RefSeq" id="WP_017635007.1">
    <property type="nucleotide sequence ID" value="NZ_CP014053.1"/>
</dbReference>
<organism evidence="11 12">
    <name type="scientific">Vibrio alginolyticus</name>
    <dbReference type="NCBI Taxonomy" id="663"/>
    <lineage>
        <taxon>Bacteria</taxon>
        <taxon>Pseudomonadati</taxon>
        <taxon>Pseudomonadota</taxon>
        <taxon>Gammaproteobacteria</taxon>
        <taxon>Vibrionales</taxon>
        <taxon>Vibrionaceae</taxon>
        <taxon>Vibrio</taxon>
    </lineage>
</organism>
<dbReference type="Proteomes" id="UP000565155">
    <property type="component" value="Unassembled WGS sequence"/>
</dbReference>
<evidence type="ECO:0000256" key="4">
    <source>
        <dbReference type="ARBA" id="ARBA00022448"/>
    </source>
</evidence>
<evidence type="ECO:0000256" key="2">
    <source>
        <dbReference type="ARBA" id="ARBA00007208"/>
    </source>
</evidence>
<comment type="similarity">
    <text evidence="2">Belongs to the GSP N family.</text>
</comment>
<comment type="subcellular location">
    <subcellularLocation>
        <location evidence="1">Cell inner membrane</location>
    </subcellularLocation>
</comment>
<evidence type="ECO:0000256" key="10">
    <source>
        <dbReference type="ARBA" id="ARBA00030772"/>
    </source>
</evidence>
<evidence type="ECO:0000313" key="12">
    <source>
        <dbReference type="Proteomes" id="UP000565155"/>
    </source>
</evidence>
<evidence type="ECO:0000256" key="6">
    <source>
        <dbReference type="ARBA" id="ARBA00022519"/>
    </source>
</evidence>
<dbReference type="STRING" id="663.BAU10_15840"/>
<keyword evidence="7" id="KW-0812">Transmembrane</keyword>
<evidence type="ECO:0000256" key="3">
    <source>
        <dbReference type="ARBA" id="ARBA00021563"/>
    </source>
</evidence>
<dbReference type="OrthoDB" id="6118198at2"/>
<comment type="caution">
    <text evidence="11">The sequence shown here is derived from an EMBL/GenBank/DDBJ whole genome shotgun (WGS) entry which is preliminary data.</text>
</comment>
<dbReference type="eggNOG" id="ENOG5032RTB">
    <property type="taxonomic scope" value="Bacteria"/>
</dbReference>
<dbReference type="AlphaFoldDB" id="A0A0L7U5H4"/>
<reference evidence="11 12" key="1">
    <citation type="submission" date="2020-04" db="EMBL/GenBank/DDBJ databases">
        <title>Whole-genome sequencing of Vibrio spp. from China reveals different genetic environments of blaCTX-M-14 among diverse lineages.</title>
        <authorList>
            <person name="Zheng Z."/>
            <person name="Ye L."/>
            <person name="Chen S."/>
        </authorList>
    </citation>
    <scope>NUCLEOTIDE SEQUENCE [LARGE SCALE GENOMIC DNA]</scope>
    <source>
        <strain evidence="11 12">Vb1636</strain>
    </source>
</reference>
<evidence type="ECO:0000256" key="8">
    <source>
        <dbReference type="ARBA" id="ARBA00022927"/>
    </source>
</evidence>
<dbReference type="GO" id="GO:0015628">
    <property type="term" value="P:protein secretion by the type II secretion system"/>
    <property type="evidence" value="ECO:0007669"/>
    <property type="project" value="InterPro"/>
</dbReference>
<evidence type="ECO:0000256" key="5">
    <source>
        <dbReference type="ARBA" id="ARBA00022475"/>
    </source>
</evidence>
<dbReference type="GO" id="GO:0015627">
    <property type="term" value="C:type II protein secretion system complex"/>
    <property type="evidence" value="ECO:0007669"/>
    <property type="project" value="InterPro"/>
</dbReference>
<gene>
    <name evidence="11" type="ORF">HKB35_01890</name>
</gene>
<protein>
    <recommendedName>
        <fullName evidence="3">Type II secretion system protein N</fullName>
    </recommendedName>
    <alternativeName>
        <fullName evidence="10">General secretion pathway protein N</fullName>
    </alternativeName>
</protein>
<evidence type="ECO:0000256" key="1">
    <source>
        <dbReference type="ARBA" id="ARBA00004533"/>
    </source>
</evidence>
<sequence length="253" mass="27665">MKRAVLYVVIFIVFFSVSLLMGLPVSWVLQQAPTVRGLDIQGANGSVWQGQAASIRWQRQNLGEVNWDFQWSSLLTGKAEFAVRFGRGSEMDVRGRGFVGYSLSDGPYAKNLVASIPAVKVVEQARLPVPVGVDGQLELNIRHATYAAPWCKNGEGTLVWNASGIQSPVGSLDLGPVIADINCQDSVLTATGEQSSKQVSAAFSAELMPNQRYSTKAWFKPGAEFPSSMGEQLKWLGKPNAQGQYEFNYQGRF</sequence>
<proteinExistence type="inferred from homology"/>
<dbReference type="Pfam" id="PF01203">
    <property type="entry name" value="T2SSN"/>
    <property type="match status" value="1"/>
</dbReference>
<keyword evidence="9" id="KW-0472">Membrane</keyword>
<evidence type="ECO:0000256" key="7">
    <source>
        <dbReference type="ARBA" id="ARBA00022692"/>
    </source>
</evidence>
<name>A0A0L7U5H4_VIBAL</name>
<evidence type="ECO:0000313" key="11">
    <source>
        <dbReference type="EMBL" id="NMR72372.1"/>
    </source>
</evidence>
<keyword evidence="5" id="KW-1003">Cell membrane</keyword>